<proteinExistence type="predicted"/>
<name>A0AAW0D4H2_9AGAR</name>
<organism evidence="2 3">
    <name type="scientific">Paramarasmius palmivorus</name>
    <dbReference type="NCBI Taxonomy" id="297713"/>
    <lineage>
        <taxon>Eukaryota</taxon>
        <taxon>Fungi</taxon>
        <taxon>Dikarya</taxon>
        <taxon>Basidiomycota</taxon>
        <taxon>Agaricomycotina</taxon>
        <taxon>Agaricomycetes</taxon>
        <taxon>Agaricomycetidae</taxon>
        <taxon>Agaricales</taxon>
        <taxon>Marasmiineae</taxon>
        <taxon>Marasmiaceae</taxon>
        <taxon>Paramarasmius</taxon>
    </lineage>
</organism>
<keyword evidence="1" id="KW-1133">Transmembrane helix</keyword>
<comment type="caution">
    <text evidence="2">The sequence shown here is derived from an EMBL/GenBank/DDBJ whole genome shotgun (WGS) entry which is preliminary data.</text>
</comment>
<feature type="transmembrane region" description="Helical" evidence="1">
    <location>
        <begin position="7"/>
        <end position="24"/>
    </location>
</feature>
<accession>A0AAW0D4H2</accession>
<dbReference type="Proteomes" id="UP001383192">
    <property type="component" value="Unassembled WGS sequence"/>
</dbReference>
<evidence type="ECO:0000256" key="1">
    <source>
        <dbReference type="SAM" id="Phobius"/>
    </source>
</evidence>
<feature type="transmembrane region" description="Helical" evidence="1">
    <location>
        <begin position="30"/>
        <end position="51"/>
    </location>
</feature>
<keyword evidence="1" id="KW-0812">Transmembrane</keyword>
<evidence type="ECO:0000313" key="3">
    <source>
        <dbReference type="Proteomes" id="UP001383192"/>
    </source>
</evidence>
<keyword evidence="3" id="KW-1185">Reference proteome</keyword>
<dbReference type="AlphaFoldDB" id="A0AAW0D4H2"/>
<dbReference type="EMBL" id="JAYKXP010000022">
    <property type="protein sequence ID" value="KAK7046037.1"/>
    <property type="molecule type" value="Genomic_DNA"/>
</dbReference>
<keyword evidence="1" id="KW-0472">Membrane</keyword>
<reference evidence="2 3" key="1">
    <citation type="submission" date="2024-01" db="EMBL/GenBank/DDBJ databases">
        <title>A draft genome for a cacao thread blight-causing isolate of Paramarasmius palmivorus.</title>
        <authorList>
            <person name="Baruah I.K."/>
            <person name="Bukari Y."/>
            <person name="Amoako-Attah I."/>
            <person name="Meinhardt L.W."/>
            <person name="Bailey B.A."/>
            <person name="Cohen S.P."/>
        </authorList>
    </citation>
    <scope>NUCLEOTIDE SEQUENCE [LARGE SCALE GENOMIC DNA]</scope>
    <source>
        <strain evidence="2 3">GH-12</strain>
    </source>
</reference>
<sequence length="134" mass="14554">MTIPRLESGMIVPVVLIAFAISTVDSNRQAIPIFAALLPQIYALAPLLIMVRVGLGLSIETEDVMTLHAGTMSEEIEFRATVPTDLTLADQNEAPLHSNSETRLSTVDVVADLHENGDRKSSLGCGNEHQYLRV</sequence>
<gene>
    <name evidence="2" type="ORF">VNI00_007032</name>
</gene>
<protein>
    <submittedName>
        <fullName evidence="2">Uncharacterized protein</fullName>
    </submittedName>
</protein>
<evidence type="ECO:0000313" key="2">
    <source>
        <dbReference type="EMBL" id="KAK7046037.1"/>
    </source>
</evidence>